<dbReference type="CDD" id="cd03801">
    <property type="entry name" value="GT4_PimA-like"/>
    <property type="match status" value="1"/>
</dbReference>
<dbReference type="GO" id="GO:0016757">
    <property type="term" value="F:glycosyltransferase activity"/>
    <property type="evidence" value="ECO:0007669"/>
    <property type="project" value="InterPro"/>
</dbReference>
<evidence type="ECO:0000259" key="1">
    <source>
        <dbReference type="Pfam" id="PF00534"/>
    </source>
</evidence>
<sequence length="445" mass="49243">MPEESVHVSGTMKIVVAQLGARRHYAIPAMLNSAGSLERLFTDMCANTLSMRIVKTLLPSRWQPAGIRRLLAREVKGVPASMISCFPSFAIRRIISRDRSASVGDLYDTYSRVNREFGRLVCGNEWGNANVVYVFNGAGLEILEQAKQRGMFTVVEQTDAPVPVEEGLLNEERERWPGWEQGGVSKAAWQPMAEREIAEWKIADLILCGSEYVRRGVLDTFPPPGLTEVVPYGISPDLALHGERHRLGNNPELMVLFVGTICLRKGVPYLLEAAKQLKGIAKIRALGPVRVSESARAMLAEHIELVGVVPRSQVRQYYATSDVLVLPSISEGSANVCYEAIASGIPVITTPNAGSVIRDEKDGFILPIRASDAIVDAIVRLAKDRELLNQLGESAYHWANEFTWERYSQRLVGTLRTAFENRASSKAEWPGIEHAGEPRSLEPKK</sequence>
<reference evidence="2 3" key="1">
    <citation type="submission" date="2018-02" db="EMBL/GenBank/DDBJ databases">
        <title>Comparative genomes isolates from brazilian mangrove.</title>
        <authorList>
            <person name="Araujo J.E."/>
            <person name="Taketani R.G."/>
            <person name="Silva M.C.P."/>
            <person name="Loureco M.V."/>
            <person name="Andreote F.D."/>
        </authorList>
    </citation>
    <scope>NUCLEOTIDE SEQUENCE [LARGE SCALE GENOMIC DNA]</scope>
    <source>
        <strain evidence="2 3">NAP PRIS-MGV</strain>
    </source>
</reference>
<dbReference type="Pfam" id="PF00534">
    <property type="entry name" value="Glycos_transf_1"/>
    <property type="match status" value="1"/>
</dbReference>
<dbReference type="PANTHER" id="PTHR12526">
    <property type="entry name" value="GLYCOSYLTRANSFERASE"/>
    <property type="match status" value="1"/>
</dbReference>
<dbReference type="EMBL" id="PUIB01000011">
    <property type="protein sequence ID" value="PQO38069.1"/>
    <property type="molecule type" value="Genomic_DNA"/>
</dbReference>
<feature type="domain" description="Glycosyl transferase family 1" evidence="1">
    <location>
        <begin position="250"/>
        <end position="398"/>
    </location>
</feature>
<dbReference type="InterPro" id="IPR001296">
    <property type="entry name" value="Glyco_trans_1"/>
</dbReference>
<dbReference type="SUPFAM" id="SSF53756">
    <property type="entry name" value="UDP-Glycosyltransferase/glycogen phosphorylase"/>
    <property type="match status" value="1"/>
</dbReference>
<name>A0A2S8G0V0_9BACT</name>
<gene>
    <name evidence="2" type="ORF">C5Y98_08270</name>
</gene>
<proteinExistence type="predicted"/>
<dbReference type="Gene3D" id="3.40.50.2000">
    <property type="entry name" value="Glycogen Phosphorylase B"/>
    <property type="match status" value="2"/>
</dbReference>
<organism evidence="2 3">
    <name type="scientific">Blastopirellula marina</name>
    <dbReference type="NCBI Taxonomy" id="124"/>
    <lineage>
        <taxon>Bacteria</taxon>
        <taxon>Pseudomonadati</taxon>
        <taxon>Planctomycetota</taxon>
        <taxon>Planctomycetia</taxon>
        <taxon>Pirellulales</taxon>
        <taxon>Pirellulaceae</taxon>
        <taxon>Blastopirellula</taxon>
    </lineage>
</organism>
<dbReference type="PANTHER" id="PTHR12526:SF637">
    <property type="entry name" value="GLYCOSYLTRANSFERASE EPSF-RELATED"/>
    <property type="match status" value="1"/>
</dbReference>
<accession>A0A2S8G0V0</accession>
<evidence type="ECO:0000313" key="2">
    <source>
        <dbReference type="EMBL" id="PQO38069.1"/>
    </source>
</evidence>
<evidence type="ECO:0000313" key="3">
    <source>
        <dbReference type="Proteomes" id="UP000239388"/>
    </source>
</evidence>
<dbReference type="AlphaFoldDB" id="A0A2S8G0V0"/>
<comment type="caution">
    <text evidence="2">The sequence shown here is derived from an EMBL/GenBank/DDBJ whole genome shotgun (WGS) entry which is preliminary data.</text>
</comment>
<protein>
    <recommendedName>
        <fullName evidence="1">Glycosyl transferase family 1 domain-containing protein</fullName>
    </recommendedName>
</protein>
<dbReference type="Proteomes" id="UP000239388">
    <property type="component" value="Unassembled WGS sequence"/>
</dbReference>